<keyword evidence="3" id="KW-0732">Signal</keyword>
<keyword evidence="4 7" id="KW-1133">Transmembrane helix</keyword>
<dbReference type="PANTHER" id="PTHR31386:SF2">
    <property type="entry name" value="SIMILAR TO RIKEN CDNA 2510039O18"/>
    <property type="match status" value="1"/>
</dbReference>
<evidence type="ECO:0000256" key="6">
    <source>
        <dbReference type="ARBA" id="ARBA00023180"/>
    </source>
</evidence>
<name>A0A8B6F1M1_MYTGA</name>
<evidence type="ECO:0000256" key="2">
    <source>
        <dbReference type="ARBA" id="ARBA00022692"/>
    </source>
</evidence>
<evidence type="ECO:0000256" key="1">
    <source>
        <dbReference type="ARBA" id="ARBA00004479"/>
    </source>
</evidence>
<dbReference type="GO" id="GO:0016020">
    <property type="term" value="C:membrane"/>
    <property type="evidence" value="ECO:0007669"/>
    <property type="project" value="UniProtKB-SubCell"/>
</dbReference>
<evidence type="ECO:0000256" key="5">
    <source>
        <dbReference type="ARBA" id="ARBA00023136"/>
    </source>
</evidence>
<evidence type="ECO:0000313" key="8">
    <source>
        <dbReference type="EMBL" id="VDI43203.1"/>
    </source>
</evidence>
<dbReference type="PANTHER" id="PTHR31386">
    <property type="entry name" value="UNCHARACTERIZED PROTEIN KIAA2013"/>
    <property type="match status" value="1"/>
</dbReference>
<keyword evidence="9" id="KW-1185">Reference proteome</keyword>
<keyword evidence="2 7" id="KW-0812">Transmembrane</keyword>
<evidence type="ECO:0000256" key="3">
    <source>
        <dbReference type="ARBA" id="ARBA00022729"/>
    </source>
</evidence>
<dbReference type="Proteomes" id="UP000596742">
    <property type="component" value="Unassembled WGS sequence"/>
</dbReference>
<comment type="subcellular location">
    <subcellularLocation>
        <location evidence="1">Membrane</location>
        <topology evidence="1">Single-pass type I membrane protein</topology>
    </subcellularLocation>
</comment>
<reference evidence="8" key="1">
    <citation type="submission" date="2018-11" db="EMBL/GenBank/DDBJ databases">
        <authorList>
            <person name="Alioto T."/>
            <person name="Alioto T."/>
        </authorList>
    </citation>
    <scope>NUCLEOTIDE SEQUENCE</scope>
</reference>
<comment type="caution">
    <text evidence="8">The sequence shown here is derived from an EMBL/GenBank/DDBJ whole genome shotgun (WGS) entry which is preliminary data.</text>
</comment>
<organism evidence="8 9">
    <name type="scientific">Mytilus galloprovincialis</name>
    <name type="common">Mediterranean mussel</name>
    <dbReference type="NCBI Taxonomy" id="29158"/>
    <lineage>
        <taxon>Eukaryota</taxon>
        <taxon>Metazoa</taxon>
        <taxon>Spiralia</taxon>
        <taxon>Lophotrochozoa</taxon>
        <taxon>Mollusca</taxon>
        <taxon>Bivalvia</taxon>
        <taxon>Autobranchia</taxon>
        <taxon>Pteriomorphia</taxon>
        <taxon>Mytilida</taxon>
        <taxon>Mytiloidea</taxon>
        <taxon>Mytilidae</taxon>
        <taxon>Mytilinae</taxon>
        <taxon>Mytilus</taxon>
    </lineage>
</organism>
<dbReference type="AlphaFoldDB" id="A0A8B6F1M1"/>
<gene>
    <name evidence="8" type="ORF">MGAL_10B054104</name>
</gene>
<evidence type="ECO:0000313" key="9">
    <source>
        <dbReference type="Proteomes" id="UP000596742"/>
    </source>
</evidence>
<protein>
    <submittedName>
        <fullName evidence="8">Uncharacterized protein</fullName>
    </submittedName>
</protein>
<keyword evidence="5 7" id="KW-0472">Membrane</keyword>
<dbReference type="Pfam" id="PF10222">
    <property type="entry name" value="DUF2152"/>
    <property type="match status" value="1"/>
</dbReference>
<dbReference type="OrthoDB" id="10017443at2759"/>
<evidence type="ECO:0000256" key="4">
    <source>
        <dbReference type="ARBA" id="ARBA00022989"/>
    </source>
</evidence>
<accession>A0A8B6F1M1</accession>
<feature type="transmembrane region" description="Helical" evidence="7">
    <location>
        <begin position="601"/>
        <end position="622"/>
    </location>
</feature>
<evidence type="ECO:0000256" key="7">
    <source>
        <dbReference type="SAM" id="Phobius"/>
    </source>
</evidence>
<proteinExistence type="predicted"/>
<keyword evidence="6" id="KW-0325">Glycoprotein</keyword>
<dbReference type="InterPro" id="IPR018795">
    <property type="entry name" value="K2013-like"/>
</dbReference>
<dbReference type="EMBL" id="UYJE01006117">
    <property type="protein sequence ID" value="VDI43203.1"/>
    <property type="molecule type" value="Genomic_DNA"/>
</dbReference>
<sequence length="639" mass="72268">MIRHGLIFMRRIICCKVPVIFRVRQMWVKGFAVNSLNRLNSLSRSRKIICGILVFLVFLYLLGSRIPSIGRKSAPVDETASLCIDDNLRFLKSEVKKYDAFINHYPLKAGEQFYPAYVGNGKVSVSLDSEKGMYIRLNRALSLPVKYYPIVTAHLDDYSSKDATVLNIHHGIAEKIQCFEVDKGWRSNCLTVESLVYASRTRPSILVQDIKIRNPSKNSVVVNLDQIGQTQLKDAKVSKASTTDATGMSVEYTSTQGVILIPDSKYKVHIAIATVKIGPSVAIKAGKSVRFHVVTAVNYTQAVDLKSKAPEHLQRSVDQLLESVMKIDYASLREEHIKVWRDIWKSGFGISNSKAAGSLNGDKINTTIYYVLSNIQAPLHELSTTVEEKSKIQKTLHYPDRCYGGHTLLFYSETLWSEIKDEEDIADVTSTWMITLEKKGCNIIVRAGAEGVLQAILLSLGGLRFDDNHLEMSMEPKDLHRDLLFHRLNYGNNTHVNISVIVDLDNKAVIRVSLDRNDRPYYACDAGCIDAPIALSKEVVQFPVKRTEPLTSILYITADKQHMEELKHTIHVKEIKEAPAHEHHVIALHKHGHHFGGLPTIFWASLAFLIIIFHLFLFKLIYNEYCQGQDRYGRTRYSV</sequence>
<feature type="transmembrane region" description="Helical" evidence="7">
    <location>
        <begin position="48"/>
        <end position="66"/>
    </location>
</feature>